<evidence type="ECO:0000313" key="1">
    <source>
        <dbReference type="EMBL" id="MCH7323506.1"/>
    </source>
</evidence>
<keyword evidence="2" id="KW-1185">Reference proteome</keyword>
<dbReference type="InterPro" id="IPR029062">
    <property type="entry name" value="Class_I_gatase-like"/>
</dbReference>
<dbReference type="RefSeq" id="WP_241370677.1">
    <property type="nucleotide sequence ID" value="NZ_JAKZFC010000008.1"/>
</dbReference>
<evidence type="ECO:0000313" key="2">
    <source>
        <dbReference type="Proteomes" id="UP001316087"/>
    </source>
</evidence>
<accession>A0ABS9UGM5</accession>
<reference evidence="1 2" key="1">
    <citation type="submission" date="2022-03" db="EMBL/GenBank/DDBJ databases">
        <authorList>
            <person name="Jo J.-H."/>
            <person name="Im W.-T."/>
        </authorList>
    </citation>
    <scope>NUCLEOTIDE SEQUENCE [LARGE SCALE GENOMIC DNA]</scope>
    <source>
        <strain evidence="1 2">MA9</strain>
    </source>
</reference>
<dbReference type="Proteomes" id="UP001316087">
    <property type="component" value="Unassembled WGS sequence"/>
</dbReference>
<gene>
    <name evidence="1" type="ORF">LZ480_16645</name>
</gene>
<name>A0ABS9UGM5_9BACL</name>
<comment type="caution">
    <text evidence="1">The sequence shown here is derived from an EMBL/GenBank/DDBJ whole genome shotgun (WGS) entry which is preliminary data.</text>
</comment>
<sequence>MKKIAYVTTGTSAQLISYWDFAHHMDQFIYVEDLSNFNLEEFGAVIISCHSHSDRILLHKKQLNDYVRNGGFLLIFALDKADQLLDVVDIEWVDCNTKDWLWWTRPERKIELYVPDHENHSLFEYVKPEHLHWHWHGAYKGNHNGTTLLSIEDTHDSVVIDFKDLEGGGRVFITTLDPHSHNGQRFMPTTTKFLQGFYPWLNNELGIDRNQIQPFKVGYLQATGTDSVDTPPYLAKTFEGTSGQIEYYGIHPIPDEVWDCDIIYIPGHCDQIYMQQQSDRLMDYVKNGGQLILNIEVAVCVLPILKPSQTVPPVPYTNLKIRVENDPFEFFKNMPEDFDGWEGILGTYARGFTALPEHALGLTSIGAEHAKYFADYIWQYPTIDGSGGKVLVHNGGDLIRYPDHGEHKECLLRDICVGLMKYRRAVVPFAGVQAP</sequence>
<dbReference type="SUPFAM" id="SSF52317">
    <property type="entry name" value="Class I glutamine amidotransferase-like"/>
    <property type="match status" value="1"/>
</dbReference>
<proteinExistence type="predicted"/>
<organism evidence="1 2">
    <name type="scientific">Solibacillus palustris</name>
    <dbReference type="NCBI Taxonomy" id="2908203"/>
    <lineage>
        <taxon>Bacteria</taxon>
        <taxon>Bacillati</taxon>
        <taxon>Bacillota</taxon>
        <taxon>Bacilli</taxon>
        <taxon>Bacillales</taxon>
        <taxon>Caryophanaceae</taxon>
        <taxon>Solibacillus</taxon>
    </lineage>
</organism>
<protein>
    <submittedName>
        <fullName evidence="1">Uncharacterized protein</fullName>
    </submittedName>
</protein>
<dbReference type="EMBL" id="JAKZFC010000008">
    <property type="protein sequence ID" value="MCH7323506.1"/>
    <property type="molecule type" value="Genomic_DNA"/>
</dbReference>